<feature type="compositionally biased region" description="Basic and acidic residues" evidence="1">
    <location>
        <begin position="535"/>
        <end position="547"/>
    </location>
</feature>
<dbReference type="AlphaFoldDB" id="A0A1Y0C5T4"/>
<feature type="region of interest" description="Disordered" evidence="1">
    <location>
        <begin position="374"/>
        <end position="420"/>
    </location>
</feature>
<dbReference type="Proteomes" id="UP000195331">
    <property type="component" value="Chromosome"/>
</dbReference>
<dbReference type="RefSeq" id="WP_087077931.1">
    <property type="nucleotide sequence ID" value="NZ_CP020809.1"/>
</dbReference>
<feature type="compositionally biased region" description="Low complexity" evidence="1">
    <location>
        <begin position="484"/>
        <end position="522"/>
    </location>
</feature>
<dbReference type="KEGG" id="mdx:BTO20_19525"/>
<dbReference type="EMBL" id="CP020809">
    <property type="protein sequence ID" value="ART70464.1"/>
    <property type="molecule type" value="Genomic_DNA"/>
</dbReference>
<reference evidence="2 3" key="1">
    <citation type="submission" date="2017-04" db="EMBL/GenBank/DDBJ databases">
        <title>Whole Genome Sequence of 1,4-Dioxane Degrading Bacterium Mycobacterium dioxanotrophicus PH-06.</title>
        <authorList>
            <person name="He Y."/>
        </authorList>
    </citation>
    <scope>NUCLEOTIDE SEQUENCE [LARGE SCALE GENOMIC DNA]</scope>
    <source>
        <strain evidence="2 3">PH-06</strain>
    </source>
</reference>
<feature type="region of interest" description="Disordered" evidence="1">
    <location>
        <begin position="669"/>
        <end position="790"/>
    </location>
</feature>
<name>A0A1Y0C5T4_9MYCO</name>
<feature type="region of interest" description="Disordered" evidence="1">
    <location>
        <begin position="479"/>
        <end position="547"/>
    </location>
</feature>
<accession>A0A1Y0C5T4</accession>
<feature type="compositionally biased region" description="Low complexity" evidence="1">
    <location>
        <begin position="396"/>
        <end position="405"/>
    </location>
</feature>
<proteinExistence type="predicted"/>
<evidence type="ECO:0000313" key="2">
    <source>
        <dbReference type="EMBL" id="ART70464.1"/>
    </source>
</evidence>
<organism evidence="2 3">
    <name type="scientific">Mycobacterium dioxanotrophicus</name>
    <dbReference type="NCBI Taxonomy" id="482462"/>
    <lineage>
        <taxon>Bacteria</taxon>
        <taxon>Bacillati</taxon>
        <taxon>Actinomycetota</taxon>
        <taxon>Actinomycetes</taxon>
        <taxon>Mycobacteriales</taxon>
        <taxon>Mycobacteriaceae</taxon>
        <taxon>Mycobacterium</taxon>
    </lineage>
</organism>
<feature type="compositionally biased region" description="Low complexity" evidence="1">
    <location>
        <begin position="374"/>
        <end position="389"/>
    </location>
</feature>
<protein>
    <submittedName>
        <fullName evidence="2">Uncharacterized protein</fullName>
    </submittedName>
</protein>
<keyword evidence="3" id="KW-1185">Reference proteome</keyword>
<evidence type="ECO:0000256" key="1">
    <source>
        <dbReference type="SAM" id="MobiDB-lite"/>
    </source>
</evidence>
<dbReference type="OrthoDB" id="4642012at2"/>
<gene>
    <name evidence="2" type="ORF">BTO20_19525</name>
</gene>
<evidence type="ECO:0000313" key="3">
    <source>
        <dbReference type="Proteomes" id="UP000195331"/>
    </source>
</evidence>
<sequence>MAPLTDAQSRTDATLTQLIAKWNGIDSVAMRSGATGQSLLDQIEAIIRRRNGIDAAIDFRATANNQLNDGPYSSRSKTLNTQDVLRNADAKQPRIDGSTDATTQIPDSDAYGAKGSVLKASDSAADTVFNAAPAFAGSRWWLPSNEYLPGFADEGGLTYGDEAALNARDDALQKVNLEHFHVDMEKSQAWNPSGAAIPTESGTGSHISTLGSAFTAADKKVTAALGVLDALRKAFERSGEQQITKQLERIAPVFDHLAAGLHTSADVPQQIWRAGTGANSAFQELRNSNHTIRRAIGDIVSNLQRDYGSTTGLDIKKRLTLHGEFTKLPDVAAPAGLGVPTEAAQKIQEYAGSIAKPDTVPVENVSAAAAAANTAGAPAAATNKASVTGSTGGTGASTPKPGATPSGSEGSGTRAKGNNDLGALLSALGQPAATAAQQASAVPQQAANAAQQTAAPLTEAAQKGAALPDDVLKALRGDTTNSNAKADPAAVAAADTDRAAATSATPTPAGPAAPTHLGAPGTDARPHQLDANGKPADKDGNGKVDKDAVPLSKRTVKPFALEVSADGRNVQVKDVADPRIGEMMLNMAEASGGSPMSVVDAAKAAGMDIAFLGDALDPSDVQVGDAVIGAVSSGIYLGNDLVLTATGLVEDLADVLGDDGFISAIPLPELPDEPVGPDGQLLPDNPAPVVPEHNGVDGDSMPAITVNTSNAGVPQDPPNAPAPKSDHPASTAPMPPTDMSPGAATAMPSAPARVSDPAPPAPAGAPLSAVSSKDQTTLPRQVPYEGHALG</sequence>